<comment type="caution">
    <text evidence="2">The sequence shown here is derived from an EMBL/GenBank/DDBJ whole genome shotgun (WGS) entry which is preliminary data.</text>
</comment>
<dbReference type="PATRIC" id="fig|1195763.3.peg.3269"/>
<protein>
    <submittedName>
        <fullName evidence="2">Uncharacterized protein</fullName>
    </submittedName>
</protein>
<gene>
    <name evidence="2" type="ORF">ABT56_15365</name>
</gene>
<keyword evidence="3" id="KW-1185">Reference proteome</keyword>
<dbReference type="Proteomes" id="UP000036097">
    <property type="component" value="Unassembled WGS sequence"/>
</dbReference>
<feature type="transmembrane region" description="Helical" evidence="1">
    <location>
        <begin position="39"/>
        <end position="60"/>
    </location>
</feature>
<keyword evidence="1" id="KW-0472">Membrane</keyword>
<dbReference type="EMBL" id="LDOT01000023">
    <property type="protein sequence ID" value="KLV04008.1"/>
    <property type="molecule type" value="Genomic_DNA"/>
</dbReference>
<accession>A0A0J1GWB3</accession>
<dbReference type="AlphaFoldDB" id="A0A0J1GWB3"/>
<feature type="transmembrane region" description="Helical" evidence="1">
    <location>
        <begin position="9"/>
        <end position="27"/>
    </location>
</feature>
<sequence length="70" mass="8398">MLKKVSEVAFFKFFIAIAFHMLVFYGLYYAVVNYDRHPWLIYTLVVCSVVVSGRLVFRLYKARKRRLSTR</sequence>
<keyword evidence="1" id="KW-1133">Transmembrane helix</keyword>
<name>A0A0J1GWB3_9GAMM</name>
<keyword evidence="1" id="KW-0812">Transmembrane</keyword>
<dbReference type="RefSeq" id="WP_047879777.1">
    <property type="nucleotide sequence ID" value="NZ_LDOT01000023.1"/>
</dbReference>
<organism evidence="2 3">
    <name type="scientific">Photobacterium aquae</name>
    <dbReference type="NCBI Taxonomy" id="1195763"/>
    <lineage>
        <taxon>Bacteria</taxon>
        <taxon>Pseudomonadati</taxon>
        <taxon>Pseudomonadota</taxon>
        <taxon>Gammaproteobacteria</taxon>
        <taxon>Vibrionales</taxon>
        <taxon>Vibrionaceae</taxon>
        <taxon>Photobacterium</taxon>
    </lineage>
</organism>
<reference evidence="2 3" key="1">
    <citation type="submission" date="2015-05" db="EMBL/GenBank/DDBJ databases">
        <title>Photobacterium galathea sp. nov.</title>
        <authorList>
            <person name="Machado H."/>
            <person name="Gram L."/>
        </authorList>
    </citation>
    <scope>NUCLEOTIDE SEQUENCE [LARGE SCALE GENOMIC DNA]</scope>
    <source>
        <strain evidence="2 3">CGMCC 1.12159</strain>
    </source>
</reference>
<evidence type="ECO:0000256" key="1">
    <source>
        <dbReference type="SAM" id="Phobius"/>
    </source>
</evidence>
<dbReference type="STRING" id="1195763.ABT56_15365"/>
<evidence type="ECO:0000313" key="2">
    <source>
        <dbReference type="EMBL" id="KLV04008.1"/>
    </source>
</evidence>
<proteinExistence type="predicted"/>
<evidence type="ECO:0000313" key="3">
    <source>
        <dbReference type="Proteomes" id="UP000036097"/>
    </source>
</evidence>